<accession>A0ABX1N728</accession>
<name>A0ABX1N728_9RHOO</name>
<feature type="transmembrane region" description="Helical" evidence="1">
    <location>
        <begin position="93"/>
        <end position="116"/>
    </location>
</feature>
<feature type="transmembrane region" description="Helical" evidence="1">
    <location>
        <begin position="369"/>
        <end position="391"/>
    </location>
</feature>
<feature type="transmembrane region" description="Helical" evidence="1">
    <location>
        <begin position="312"/>
        <end position="333"/>
    </location>
</feature>
<keyword evidence="1" id="KW-0812">Transmembrane</keyword>
<dbReference type="Pfam" id="PF05940">
    <property type="entry name" value="NnrS"/>
    <property type="match status" value="1"/>
</dbReference>
<protein>
    <submittedName>
        <fullName evidence="2">NnrS family protein</fullName>
    </submittedName>
</protein>
<comment type="caution">
    <text evidence="2">The sequence shown here is derived from an EMBL/GenBank/DDBJ whole genome shotgun (WGS) entry which is preliminary data.</text>
</comment>
<dbReference type="InterPro" id="IPR010266">
    <property type="entry name" value="NnrS"/>
</dbReference>
<proteinExistence type="predicted"/>
<keyword evidence="1" id="KW-0472">Membrane</keyword>
<evidence type="ECO:0000313" key="3">
    <source>
        <dbReference type="Proteomes" id="UP000601990"/>
    </source>
</evidence>
<dbReference type="EMBL" id="WTVH01000046">
    <property type="protein sequence ID" value="NMF95096.1"/>
    <property type="molecule type" value="Genomic_DNA"/>
</dbReference>
<evidence type="ECO:0000313" key="2">
    <source>
        <dbReference type="EMBL" id="NMF95096.1"/>
    </source>
</evidence>
<keyword evidence="1" id="KW-1133">Transmembrane helix</keyword>
<feature type="transmembrane region" description="Helical" evidence="1">
    <location>
        <begin position="180"/>
        <end position="202"/>
    </location>
</feature>
<dbReference type="Proteomes" id="UP000601990">
    <property type="component" value="Unassembled WGS sequence"/>
</dbReference>
<organism evidence="2 3">
    <name type="scientific">Aromatoleum buckelii</name>
    <dbReference type="NCBI Taxonomy" id="200254"/>
    <lineage>
        <taxon>Bacteria</taxon>
        <taxon>Pseudomonadati</taxon>
        <taxon>Pseudomonadota</taxon>
        <taxon>Betaproteobacteria</taxon>
        <taxon>Rhodocyclales</taxon>
        <taxon>Rhodocyclaceae</taxon>
        <taxon>Aromatoleum</taxon>
    </lineage>
</organism>
<gene>
    <name evidence="2" type="ORF">GO608_17430</name>
</gene>
<reference evidence="2" key="1">
    <citation type="submission" date="2019-12" db="EMBL/GenBank/DDBJ databases">
        <title>Comparative genomics gives insights into the taxonomy of the Azoarcus-Aromatoleum group and reveals separate origins of nif in the plant-associated Azoarcus and non-plant-associated Aromatoleum sub-groups.</title>
        <authorList>
            <person name="Lafos M."/>
            <person name="Maluk M."/>
            <person name="Batista M."/>
            <person name="Junghare M."/>
            <person name="Carmona M."/>
            <person name="Faoro H."/>
            <person name="Cruz L.M."/>
            <person name="Battistoni F."/>
            <person name="De Souza E."/>
            <person name="Pedrosa F."/>
            <person name="Chen W.-M."/>
            <person name="Poole P.S."/>
            <person name="Dixon R.A."/>
            <person name="James E.K."/>
        </authorList>
    </citation>
    <scope>NUCLEOTIDE SEQUENCE</scope>
    <source>
        <strain evidence="2">U120</strain>
    </source>
</reference>
<dbReference type="RefSeq" id="WP_169200296.1">
    <property type="nucleotide sequence ID" value="NZ_WTVH02000009.1"/>
</dbReference>
<feature type="transmembrane region" description="Helical" evidence="1">
    <location>
        <begin position="21"/>
        <end position="39"/>
    </location>
</feature>
<evidence type="ECO:0000256" key="1">
    <source>
        <dbReference type="SAM" id="Phobius"/>
    </source>
</evidence>
<feature type="transmembrane region" description="Helical" evidence="1">
    <location>
        <begin position="59"/>
        <end position="81"/>
    </location>
</feature>
<keyword evidence="3" id="KW-1185">Reference proteome</keyword>
<sequence length="407" mass="43534">MQTQTQAAPAPPILFAAPHRAMFFSGGVMLLVAFVLWAFELAGRVGAVAPLPWTLPPGWMHALLVLAGVFPLFMFGFLLTAMPRWQGAQDVPVTVWLPPWRLLVAGWAVAIIGLWVPGLLAVGLLLVLAGWGGVLRVLWGVAFNDNPDSLHARLVTAALTAGAFGVLAWFVFAITGDGVWARVAIGLGVWWCLLPVFFTVCHRMIPFFSSNIVKDYVIVRPRWALGVVLGASVIHGALAMAGFGAMTWIVDAPAAATALWLSVQWRLIPALRVPLLGMLHIGFAWLGIAFLLSTLQGVAALFGHAWLGLAPLHALGVGFFGSVLLGMVSRVTLGHSGGKLVADKLTWSLFLGLELVVVVRVAGEMVPPSWSSGVMLAAALGWIAVFGLWGTRYLPVYLRPRSDGRPG</sequence>
<feature type="transmembrane region" description="Helical" evidence="1">
    <location>
        <begin position="154"/>
        <end position="174"/>
    </location>
</feature>
<feature type="transmembrane region" description="Helical" evidence="1">
    <location>
        <begin position="223"/>
        <end position="246"/>
    </location>
</feature>
<feature type="transmembrane region" description="Helical" evidence="1">
    <location>
        <begin position="122"/>
        <end position="142"/>
    </location>
</feature>